<feature type="region of interest" description="Disordered" evidence="1">
    <location>
        <begin position="1"/>
        <end position="22"/>
    </location>
</feature>
<accession>E6QEM2</accession>
<dbReference type="EMBL" id="CABP01000129">
    <property type="protein sequence ID" value="CBI05648.1"/>
    <property type="molecule type" value="Genomic_DNA"/>
</dbReference>
<proteinExistence type="predicted"/>
<dbReference type="AlphaFoldDB" id="E6QEM2"/>
<protein>
    <submittedName>
        <fullName evidence="2">Uncharacterized protein</fullName>
    </submittedName>
</protein>
<gene>
    <name evidence="2" type="ORF">CARN5_0838</name>
</gene>
<comment type="caution">
    <text evidence="2">The sequence shown here is derived from an EMBL/GenBank/DDBJ whole genome shotgun (WGS) entry which is preliminary data.</text>
</comment>
<organism evidence="2">
    <name type="scientific">mine drainage metagenome</name>
    <dbReference type="NCBI Taxonomy" id="410659"/>
    <lineage>
        <taxon>unclassified sequences</taxon>
        <taxon>metagenomes</taxon>
        <taxon>ecological metagenomes</taxon>
    </lineage>
</organism>
<reference evidence="2" key="1">
    <citation type="submission" date="2009-10" db="EMBL/GenBank/DDBJ databases">
        <title>Diversity of trophic interactions inside an arsenic-rich microbial ecosystem.</title>
        <authorList>
            <person name="Bertin P.N."/>
            <person name="Heinrich-Salmeron A."/>
            <person name="Pelletier E."/>
            <person name="Goulhen-Chollet F."/>
            <person name="Arsene-Ploetze F."/>
            <person name="Gallien S."/>
            <person name="Calteau A."/>
            <person name="Vallenet D."/>
            <person name="Casiot C."/>
            <person name="Chane-Woon-Ming B."/>
            <person name="Giloteaux L."/>
            <person name="Barakat M."/>
            <person name="Bonnefoy V."/>
            <person name="Bruneel O."/>
            <person name="Chandler M."/>
            <person name="Cleiss J."/>
            <person name="Duran R."/>
            <person name="Elbaz-Poulichet F."/>
            <person name="Fonknechten N."/>
            <person name="Lauga B."/>
            <person name="Mornico D."/>
            <person name="Ortet P."/>
            <person name="Schaeffer C."/>
            <person name="Siguier P."/>
            <person name="Alexander Thil Smith A."/>
            <person name="Van Dorsselaer A."/>
            <person name="Weissenbach J."/>
            <person name="Medigue C."/>
            <person name="Le Paslier D."/>
        </authorList>
    </citation>
    <scope>NUCLEOTIDE SEQUENCE</scope>
</reference>
<evidence type="ECO:0000313" key="2">
    <source>
        <dbReference type="EMBL" id="CBI05648.1"/>
    </source>
</evidence>
<sequence length="72" mass="8010">MTPLNDPASVFSPERVPTAGGDRLGLGGCSIRAMDTVWTLVSENTKIDQTRILITYCFIWWGRRDSNPRPTA</sequence>
<evidence type="ECO:0000256" key="1">
    <source>
        <dbReference type="SAM" id="MobiDB-lite"/>
    </source>
</evidence>
<name>E6QEM2_9ZZZZ</name>